<name>A0A645JII0_9ZZZZ</name>
<sequence length="144" mass="16145">MSPQNTIRKEDIPENELREEFFCAASGPGGQHVNKTATAVRLIFDASNSTLLSESAKIRLRILAGTRMDDGSVVIFCKETRSLALNRDIARERLAELITAARIEPRKRKKTKPTRASKERRLQAKSQRSEVKAGRTGNFTHDPL</sequence>
<dbReference type="Pfam" id="PF00472">
    <property type="entry name" value="RF-1"/>
    <property type="match status" value="1"/>
</dbReference>
<organism evidence="4">
    <name type="scientific">bioreactor metagenome</name>
    <dbReference type="NCBI Taxonomy" id="1076179"/>
    <lineage>
        <taxon>unclassified sequences</taxon>
        <taxon>metagenomes</taxon>
        <taxon>ecological metagenomes</taxon>
    </lineage>
</organism>
<dbReference type="GO" id="GO:0072344">
    <property type="term" value="P:rescue of stalled ribosome"/>
    <property type="evidence" value="ECO:0007669"/>
    <property type="project" value="TreeGrafter"/>
</dbReference>
<protein>
    <submittedName>
        <fullName evidence="4">Peptidyl-tRNA hydrolase ArfB</fullName>
        <ecNumber evidence="4">3.1.1.29</ecNumber>
    </submittedName>
</protein>
<dbReference type="NCBIfam" id="NF006718">
    <property type="entry name" value="PRK09256.1"/>
    <property type="match status" value="1"/>
</dbReference>
<dbReference type="InterPro" id="IPR000352">
    <property type="entry name" value="Pep_chain_release_fac_I"/>
</dbReference>
<dbReference type="EC" id="3.1.1.29" evidence="4"/>
<feature type="compositionally biased region" description="Basic and acidic residues" evidence="2">
    <location>
        <begin position="116"/>
        <end position="133"/>
    </location>
</feature>
<feature type="region of interest" description="Disordered" evidence="2">
    <location>
        <begin position="105"/>
        <end position="144"/>
    </location>
</feature>
<proteinExistence type="inferred from homology"/>
<dbReference type="InterPro" id="IPR045853">
    <property type="entry name" value="Pep_chain_release_fac_I_sf"/>
</dbReference>
<evidence type="ECO:0000256" key="2">
    <source>
        <dbReference type="SAM" id="MobiDB-lite"/>
    </source>
</evidence>
<dbReference type="AlphaFoldDB" id="A0A645JII0"/>
<dbReference type="GO" id="GO:0043022">
    <property type="term" value="F:ribosome binding"/>
    <property type="evidence" value="ECO:0007669"/>
    <property type="project" value="TreeGrafter"/>
</dbReference>
<feature type="domain" description="Prokaryotic-type class I peptide chain release factors" evidence="3">
    <location>
        <begin position="10"/>
        <end position="135"/>
    </location>
</feature>
<feature type="compositionally biased region" description="Basic residues" evidence="2">
    <location>
        <begin position="105"/>
        <end position="115"/>
    </location>
</feature>
<evidence type="ECO:0000259" key="3">
    <source>
        <dbReference type="Pfam" id="PF00472"/>
    </source>
</evidence>
<dbReference type="PANTHER" id="PTHR47814">
    <property type="entry name" value="PEPTIDYL-TRNA HYDROLASE ARFB"/>
    <property type="match status" value="1"/>
</dbReference>
<dbReference type="EMBL" id="VSSQ01142169">
    <property type="protein sequence ID" value="MPN63157.1"/>
    <property type="molecule type" value="Genomic_DNA"/>
</dbReference>
<dbReference type="GO" id="GO:0004045">
    <property type="term" value="F:peptidyl-tRNA hydrolase activity"/>
    <property type="evidence" value="ECO:0007669"/>
    <property type="project" value="UniProtKB-EC"/>
</dbReference>
<dbReference type="GO" id="GO:0003747">
    <property type="term" value="F:translation release factor activity"/>
    <property type="evidence" value="ECO:0007669"/>
    <property type="project" value="InterPro"/>
</dbReference>
<comment type="similarity">
    <text evidence="1">Belongs to the prokaryotic/mitochondrial release factor family.</text>
</comment>
<comment type="caution">
    <text evidence="4">The sequence shown here is derived from an EMBL/GenBank/DDBJ whole genome shotgun (WGS) entry which is preliminary data.</text>
</comment>
<accession>A0A645JII0</accession>
<dbReference type="Gene3D" id="3.30.160.20">
    <property type="match status" value="1"/>
</dbReference>
<evidence type="ECO:0000256" key="1">
    <source>
        <dbReference type="ARBA" id="ARBA00010835"/>
    </source>
</evidence>
<keyword evidence="4" id="KW-0378">Hydrolase</keyword>
<dbReference type="PANTHER" id="PTHR47814:SF1">
    <property type="entry name" value="PEPTIDYL-TRNA HYDROLASE ARFB"/>
    <property type="match status" value="1"/>
</dbReference>
<dbReference type="SUPFAM" id="SSF75620">
    <property type="entry name" value="Release factor"/>
    <property type="match status" value="1"/>
</dbReference>
<reference evidence="4" key="1">
    <citation type="submission" date="2019-08" db="EMBL/GenBank/DDBJ databases">
        <authorList>
            <person name="Kucharzyk K."/>
            <person name="Murdoch R.W."/>
            <person name="Higgins S."/>
            <person name="Loffler F."/>
        </authorList>
    </citation>
    <scope>NUCLEOTIDE SEQUENCE</scope>
</reference>
<gene>
    <name evidence="4" type="primary">arfB_10</name>
    <name evidence="4" type="ORF">SDC9_210911</name>
</gene>
<evidence type="ECO:0000313" key="4">
    <source>
        <dbReference type="EMBL" id="MPN63157.1"/>
    </source>
</evidence>